<reference evidence="1 2" key="1">
    <citation type="submission" date="2021-06" db="EMBL/GenBank/DDBJ databases">
        <title>Genome sequence of Babesia caballi.</title>
        <authorList>
            <person name="Yamagishi J."/>
            <person name="Kidaka T."/>
            <person name="Ochi A."/>
        </authorList>
    </citation>
    <scope>NUCLEOTIDE SEQUENCE [LARGE SCALE GENOMIC DNA]</scope>
    <source>
        <strain evidence="1">USDA-D6B2</strain>
    </source>
</reference>
<dbReference type="AlphaFoldDB" id="A0AAV4LNI7"/>
<accession>A0AAV4LNI7</accession>
<keyword evidence="2" id="KW-1185">Reference proteome</keyword>
<dbReference type="RefSeq" id="XP_067713364.1">
    <property type="nucleotide sequence ID" value="XM_067857263.1"/>
</dbReference>
<name>A0AAV4LNI7_BABCB</name>
<comment type="caution">
    <text evidence="1">The sequence shown here is derived from an EMBL/GenBank/DDBJ whole genome shotgun (WGS) entry which is preliminary data.</text>
</comment>
<sequence length="184" mass="21100">MGGKIWKDFVHWHLEQVEVAAEAQDSPEAAHKAGDILELLDPEALTRCRTVDRCLAYTFESYCKLVVSAALQRAQAANAEVVTPYDVLESATRLFRLPDDMDVDAEEYYPHDLERCVCLYRRYLVWYREAGHRIYGRRQRGNLSCQRWAPAVRKAAVEVDSEKFAYVPPLYKIAQVPLSEVFGS</sequence>
<gene>
    <name evidence="1" type="ORF">BcabD6B2_07280</name>
</gene>
<protein>
    <submittedName>
        <fullName evidence="1">Alanine--tRNA ligase</fullName>
    </submittedName>
</protein>
<dbReference type="Proteomes" id="UP001497744">
    <property type="component" value="Unassembled WGS sequence"/>
</dbReference>
<dbReference type="GeneID" id="94192776"/>
<evidence type="ECO:0000313" key="1">
    <source>
        <dbReference type="EMBL" id="GIX61293.1"/>
    </source>
</evidence>
<evidence type="ECO:0000313" key="2">
    <source>
        <dbReference type="Proteomes" id="UP001497744"/>
    </source>
</evidence>
<organism evidence="1 2">
    <name type="scientific">Babesia caballi</name>
    <dbReference type="NCBI Taxonomy" id="5871"/>
    <lineage>
        <taxon>Eukaryota</taxon>
        <taxon>Sar</taxon>
        <taxon>Alveolata</taxon>
        <taxon>Apicomplexa</taxon>
        <taxon>Aconoidasida</taxon>
        <taxon>Piroplasmida</taxon>
        <taxon>Babesiidae</taxon>
        <taxon>Babesia</taxon>
    </lineage>
</organism>
<proteinExistence type="predicted"/>
<keyword evidence="1" id="KW-0436">Ligase</keyword>
<dbReference type="EMBL" id="BPLF01000001">
    <property type="protein sequence ID" value="GIX61293.1"/>
    <property type="molecule type" value="Genomic_DNA"/>
</dbReference>
<dbReference type="GO" id="GO:0016874">
    <property type="term" value="F:ligase activity"/>
    <property type="evidence" value="ECO:0007669"/>
    <property type="project" value="UniProtKB-KW"/>
</dbReference>